<organism evidence="19 20">
    <name type="scientific">Gloeothece citriformis (strain PCC 7424)</name>
    <name type="common">Cyanothece sp. (strain PCC 7424)</name>
    <dbReference type="NCBI Taxonomy" id="65393"/>
    <lineage>
        <taxon>Bacteria</taxon>
        <taxon>Bacillati</taxon>
        <taxon>Cyanobacteriota</taxon>
        <taxon>Cyanophyceae</taxon>
        <taxon>Oscillatoriophycideae</taxon>
        <taxon>Chroococcales</taxon>
        <taxon>Aphanothecaceae</taxon>
        <taxon>Gloeothece</taxon>
        <taxon>Gloeothece citriformis</taxon>
    </lineage>
</organism>
<keyword evidence="20" id="KW-1185">Reference proteome</keyword>
<keyword evidence="6" id="KW-0812">Transmembrane</keyword>
<gene>
    <name evidence="19" type="ordered locus">PCC7424_4309</name>
</gene>
<dbReference type="Pfam" id="PF22461">
    <property type="entry name" value="SLBB_2"/>
    <property type="match status" value="1"/>
</dbReference>
<keyword evidence="4" id="KW-1134">Transmembrane beta strand</keyword>
<evidence type="ECO:0000256" key="6">
    <source>
        <dbReference type="ARBA" id="ARBA00022692"/>
    </source>
</evidence>
<keyword evidence="13" id="KW-0998">Cell outer membrane</keyword>
<dbReference type="GO" id="GO:0006811">
    <property type="term" value="P:monoatomic ion transport"/>
    <property type="evidence" value="ECO:0007669"/>
    <property type="project" value="UniProtKB-KW"/>
</dbReference>
<keyword evidence="11" id="KW-0472">Membrane</keyword>
<keyword evidence="3" id="KW-0813">Transport</keyword>
<keyword evidence="8" id="KW-0625">Polysaccharide transport</keyword>
<dbReference type="AlphaFoldDB" id="B7K6X7"/>
<dbReference type="InterPro" id="IPR054765">
    <property type="entry name" value="SLBB_dom"/>
</dbReference>
<dbReference type="eggNOG" id="COG1596">
    <property type="taxonomic scope" value="Bacteria"/>
</dbReference>
<evidence type="ECO:0000256" key="12">
    <source>
        <dbReference type="ARBA" id="ARBA00023139"/>
    </source>
</evidence>
<evidence type="ECO:0000256" key="1">
    <source>
        <dbReference type="ARBA" id="ARBA00004571"/>
    </source>
</evidence>
<evidence type="ECO:0000256" key="7">
    <source>
        <dbReference type="ARBA" id="ARBA00022729"/>
    </source>
</evidence>
<dbReference type="GO" id="GO:0015288">
    <property type="term" value="F:porin activity"/>
    <property type="evidence" value="ECO:0007669"/>
    <property type="project" value="UniProtKB-KW"/>
</dbReference>
<dbReference type="GO" id="GO:0009279">
    <property type="term" value="C:cell outer membrane"/>
    <property type="evidence" value="ECO:0007669"/>
    <property type="project" value="UniProtKB-SubCell"/>
</dbReference>
<proteinExistence type="inferred from homology"/>
<evidence type="ECO:0000313" key="19">
    <source>
        <dbReference type="EMBL" id="ACK72676.1"/>
    </source>
</evidence>
<sequence>MINQVLPSRPLKASLLSILGLLVAYPTLSLSVLAQQPPQPRKTVPTLPSDPVPSGVPSATSTDTDYVLGGGDRIQVLVFQVAEFSGEYLVLVDGTITLPLVGRISLAGLTVEQASNLLSQRYTPYLKRPVVSVNVIQPRPMQIAVAGEVNNPGSYTIFLEQGQTTPLVTDLIRQAGGVTTVADISQVQLRRVVDGTERVWALNLWELIRQGNINQDVTLRDGDTLVVPTQENISEVDIRQLSDANFGIQANQEINVAVVGEVFRPGAYRVVPEAVGDAIGTGGTQQTRRQPPRLSQALELAGGIRPLADLRNIEVRRFNRDGNQQIIKVDLWNLLASGDITEDIILQEGDTIIIPTASAIAPVESETLATASFAPVAIRVNIVGEVIRPGVIEVQPNTPLNQAIMTAGGFDKIRANRSRVILVRLNPNGTVTQREISVDLEAGIAGDNNPPLRNNDVVIVNRNGLTAATDTLNTIFRPIGTLTGLANIIRLFDNN</sequence>
<accession>B7K6X7</accession>
<evidence type="ECO:0000256" key="13">
    <source>
        <dbReference type="ARBA" id="ARBA00023237"/>
    </source>
</evidence>
<dbReference type="InterPro" id="IPR049712">
    <property type="entry name" value="Poly_export"/>
</dbReference>
<comment type="subcellular location">
    <subcellularLocation>
        <location evidence="1">Cell outer membrane</location>
        <topology evidence="1">Multi-pass membrane protein</topology>
    </subcellularLocation>
</comment>
<evidence type="ECO:0000256" key="14">
    <source>
        <dbReference type="ARBA" id="ARBA00023288"/>
    </source>
</evidence>
<keyword evidence="5" id="KW-0762">Sugar transport</keyword>
<evidence type="ECO:0000256" key="2">
    <source>
        <dbReference type="ARBA" id="ARBA00009450"/>
    </source>
</evidence>
<feature type="domain" description="Soluble ligand binding" evidence="17">
    <location>
        <begin position="293"/>
        <end position="325"/>
    </location>
</feature>
<reference evidence="20" key="1">
    <citation type="journal article" date="2011" name="MBio">
        <title>Novel metabolic attributes of the genus Cyanothece, comprising a group of unicellular nitrogen-fixing Cyanobacteria.</title>
        <authorList>
            <person name="Bandyopadhyay A."/>
            <person name="Elvitigala T."/>
            <person name="Welsh E."/>
            <person name="Stockel J."/>
            <person name="Liberton M."/>
            <person name="Min H."/>
            <person name="Sherman L.A."/>
            <person name="Pakrasi H.B."/>
        </authorList>
    </citation>
    <scope>NUCLEOTIDE SEQUENCE [LARGE SCALE GENOMIC DNA]</scope>
    <source>
        <strain evidence="20">PCC 7424</strain>
    </source>
</reference>
<protein>
    <submittedName>
        <fullName evidence="19">Polysaccharide export protein</fullName>
    </submittedName>
</protein>
<evidence type="ECO:0000259" key="18">
    <source>
        <dbReference type="Pfam" id="PF22461"/>
    </source>
</evidence>
<evidence type="ECO:0000313" key="20">
    <source>
        <dbReference type="Proteomes" id="UP000002384"/>
    </source>
</evidence>
<feature type="domain" description="Soluble ligand binding" evidence="17">
    <location>
        <begin position="380"/>
        <end position="433"/>
    </location>
</feature>
<evidence type="ECO:0000259" key="17">
    <source>
        <dbReference type="Pfam" id="PF10531"/>
    </source>
</evidence>
<keyword evidence="7" id="KW-0732">Signal</keyword>
<evidence type="ECO:0000256" key="11">
    <source>
        <dbReference type="ARBA" id="ARBA00023136"/>
    </source>
</evidence>
<evidence type="ECO:0000256" key="3">
    <source>
        <dbReference type="ARBA" id="ARBA00022448"/>
    </source>
</evidence>
<dbReference type="Pfam" id="PF10531">
    <property type="entry name" value="SLBB"/>
    <property type="match status" value="2"/>
</dbReference>
<dbReference type="InterPro" id="IPR019554">
    <property type="entry name" value="Soluble_ligand-bd"/>
</dbReference>
<comment type="similarity">
    <text evidence="2">Belongs to the BexD/CtrA/VexA family.</text>
</comment>
<evidence type="ECO:0000256" key="4">
    <source>
        <dbReference type="ARBA" id="ARBA00022452"/>
    </source>
</evidence>
<dbReference type="OrthoDB" id="9793939at2"/>
<dbReference type="PANTHER" id="PTHR33619">
    <property type="entry name" value="POLYSACCHARIDE EXPORT PROTEIN GFCE-RELATED"/>
    <property type="match status" value="1"/>
</dbReference>
<evidence type="ECO:0000259" key="16">
    <source>
        <dbReference type="Pfam" id="PF02563"/>
    </source>
</evidence>
<keyword evidence="14" id="KW-0449">Lipoprotein</keyword>
<dbReference type="KEGG" id="cyc:PCC7424_4309"/>
<evidence type="ECO:0000256" key="15">
    <source>
        <dbReference type="SAM" id="MobiDB-lite"/>
    </source>
</evidence>
<feature type="domain" description="SLBB" evidence="18">
    <location>
        <begin position="143"/>
        <end position="227"/>
    </location>
</feature>
<dbReference type="InterPro" id="IPR003715">
    <property type="entry name" value="Poly_export_N"/>
</dbReference>
<keyword evidence="9" id="KW-0406">Ion transport</keyword>
<dbReference type="Proteomes" id="UP000002384">
    <property type="component" value="Chromosome"/>
</dbReference>
<dbReference type="HOGENOM" id="CLU_022181_1_0_3"/>
<dbReference type="Gene3D" id="3.10.560.10">
    <property type="entry name" value="Outer membrane lipoprotein wza domain like"/>
    <property type="match status" value="3"/>
</dbReference>
<evidence type="ECO:0000256" key="10">
    <source>
        <dbReference type="ARBA" id="ARBA00023114"/>
    </source>
</evidence>
<evidence type="ECO:0000256" key="8">
    <source>
        <dbReference type="ARBA" id="ARBA00023047"/>
    </source>
</evidence>
<dbReference type="GO" id="GO:0046930">
    <property type="term" value="C:pore complex"/>
    <property type="evidence" value="ECO:0007669"/>
    <property type="project" value="UniProtKB-KW"/>
</dbReference>
<evidence type="ECO:0000256" key="9">
    <source>
        <dbReference type="ARBA" id="ARBA00023065"/>
    </source>
</evidence>
<feature type="domain" description="Polysaccharide export protein N-terminal" evidence="16">
    <location>
        <begin position="62"/>
        <end position="135"/>
    </location>
</feature>
<evidence type="ECO:0000256" key="5">
    <source>
        <dbReference type="ARBA" id="ARBA00022597"/>
    </source>
</evidence>
<dbReference type="Pfam" id="PF02563">
    <property type="entry name" value="Poly_export"/>
    <property type="match status" value="1"/>
</dbReference>
<dbReference type="PANTHER" id="PTHR33619:SF3">
    <property type="entry name" value="POLYSACCHARIDE EXPORT PROTEIN GFCE-RELATED"/>
    <property type="match status" value="1"/>
</dbReference>
<keyword evidence="10" id="KW-0626">Porin</keyword>
<name>B7K6X7_GLOC7</name>
<dbReference type="EMBL" id="CP001291">
    <property type="protein sequence ID" value="ACK72676.1"/>
    <property type="molecule type" value="Genomic_DNA"/>
</dbReference>
<dbReference type="RefSeq" id="WP_015956261.1">
    <property type="nucleotide sequence ID" value="NC_011729.1"/>
</dbReference>
<keyword evidence="12" id="KW-0564">Palmitate</keyword>
<dbReference type="GO" id="GO:0015159">
    <property type="term" value="F:polysaccharide transmembrane transporter activity"/>
    <property type="evidence" value="ECO:0007669"/>
    <property type="project" value="InterPro"/>
</dbReference>
<feature type="region of interest" description="Disordered" evidence="15">
    <location>
        <begin position="39"/>
        <end position="60"/>
    </location>
</feature>
<dbReference type="STRING" id="65393.PCC7424_4309"/>